<dbReference type="Pfam" id="PF14322">
    <property type="entry name" value="SusD-like_3"/>
    <property type="match status" value="1"/>
</dbReference>
<keyword evidence="5" id="KW-0998">Cell outer membrane</keyword>
<reference evidence="8 9" key="1">
    <citation type="submission" date="2018-07" db="EMBL/GenBank/DDBJ databases">
        <title>Chitinophaga K2CV101002-2 sp. nov., isolated from a monsoon evergreen broad-leaved forest soil.</title>
        <authorList>
            <person name="Lv Y."/>
        </authorList>
    </citation>
    <scope>NUCLEOTIDE SEQUENCE [LARGE SCALE GENOMIC DNA]</scope>
    <source>
        <strain evidence="8 9">GDMCC 1.1288</strain>
    </source>
</reference>
<dbReference type="SUPFAM" id="SSF48452">
    <property type="entry name" value="TPR-like"/>
    <property type="match status" value="1"/>
</dbReference>
<evidence type="ECO:0000313" key="8">
    <source>
        <dbReference type="EMBL" id="RFS21772.1"/>
    </source>
</evidence>
<dbReference type="AlphaFoldDB" id="A0A3E1Y8N6"/>
<organism evidence="8 9">
    <name type="scientific">Chitinophaga silvatica</name>
    <dbReference type="NCBI Taxonomy" id="2282649"/>
    <lineage>
        <taxon>Bacteria</taxon>
        <taxon>Pseudomonadati</taxon>
        <taxon>Bacteroidota</taxon>
        <taxon>Chitinophagia</taxon>
        <taxon>Chitinophagales</taxon>
        <taxon>Chitinophagaceae</taxon>
        <taxon>Chitinophaga</taxon>
    </lineage>
</organism>
<feature type="domain" description="SusD-like N-terminal" evidence="7">
    <location>
        <begin position="22"/>
        <end position="212"/>
    </location>
</feature>
<evidence type="ECO:0000256" key="1">
    <source>
        <dbReference type="ARBA" id="ARBA00004442"/>
    </source>
</evidence>
<comment type="similarity">
    <text evidence="2">Belongs to the SusD family.</text>
</comment>
<evidence type="ECO:0000259" key="7">
    <source>
        <dbReference type="Pfam" id="PF14322"/>
    </source>
</evidence>
<evidence type="ECO:0000256" key="4">
    <source>
        <dbReference type="ARBA" id="ARBA00023136"/>
    </source>
</evidence>
<comment type="caution">
    <text evidence="8">The sequence shown here is derived from an EMBL/GenBank/DDBJ whole genome shotgun (WGS) entry which is preliminary data.</text>
</comment>
<name>A0A3E1Y8N6_9BACT</name>
<protein>
    <submittedName>
        <fullName evidence="8">RagB/SusD family nutrient uptake outer membrane protein</fullName>
    </submittedName>
</protein>
<dbReference type="Gene3D" id="1.25.40.390">
    <property type="match status" value="1"/>
</dbReference>
<keyword evidence="3" id="KW-0732">Signal</keyword>
<evidence type="ECO:0000256" key="2">
    <source>
        <dbReference type="ARBA" id="ARBA00006275"/>
    </source>
</evidence>
<dbReference type="Proteomes" id="UP000260644">
    <property type="component" value="Unassembled WGS sequence"/>
</dbReference>
<evidence type="ECO:0000256" key="3">
    <source>
        <dbReference type="ARBA" id="ARBA00022729"/>
    </source>
</evidence>
<evidence type="ECO:0000259" key="6">
    <source>
        <dbReference type="Pfam" id="PF07980"/>
    </source>
</evidence>
<gene>
    <name evidence="8" type="ORF">DVR12_14015</name>
</gene>
<evidence type="ECO:0000313" key="9">
    <source>
        <dbReference type="Proteomes" id="UP000260644"/>
    </source>
</evidence>
<dbReference type="InterPro" id="IPR012944">
    <property type="entry name" value="SusD_RagB_dom"/>
</dbReference>
<accession>A0A3E1Y8N6</accession>
<dbReference type="RefSeq" id="WP_116976323.1">
    <property type="nucleotide sequence ID" value="NZ_QPMM01000007.1"/>
</dbReference>
<keyword evidence="9" id="KW-1185">Reference proteome</keyword>
<evidence type="ECO:0000256" key="5">
    <source>
        <dbReference type="ARBA" id="ARBA00023237"/>
    </source>
</evidence>
<dbReference type="GO" id="GO:0009279">
    <property type="term" value="C:cell outer membrane"/>
    <property type="evidence" value="ECO:0007669"/>
    <property type="project" value="UniProtKB-SubCell"/>
</dbReference>
<dbReference type="InterPro" id="IPR033985">
    <property type="entry name" value="SusD-like_N"/>
</dbReference>
<dbReference type="Pfam" id="PF07980">
    <property type="entry name" value="SusD_RagB"/>
    <property type="match status" value="1"/>
</dbReference>
<proteinExistence type="inferred from homology"/>
<feature type="domain" description="RagB/SusD" evidence="6">
    <location>
        <begin position="318"/>
        <end position="455"/>
    </location>
</feature>
<dbReference type="EMBL" id="QPMM01000007">
    <property type="protein sequence ID" value="RFS21772.1"/>
    <property type="molecule type" value="Genomic_DNA"/>
</dbReference>
<comment type="subcellular location">
    <subcellularLocation>
        <location evidence="1">Cell outer membrane</location>
    </subcellularLocation>
</comment>
<keyword evidence="4" id="KW-0472">Membrane</keyword>
<dbReference type="InterPro" id="IPR011990">
    <property type="entry name" value="TPR-like_helical_dom_sf"/>
</dbReference>
<sequence>MKKTIILILTAIGTLSLPSCKKWLDVNPHAQLGATDLLSTSEGYRSALAGVYYNLSQNSLYGVELEFGMIDALAQYWNITAPTHNLYEASKFNYKNAAVKTKINEVWKQLYTAIANTNFILASLESTNAAKITQYNLIKGEALGLRAFAHMELLKMFGPVTKIDGFDKPAIAYRKQFDHAALKFNTSREVLNFIEEDLQAAKTLLANDPIKTLTRSGNGNTDALNYDGILDRRGSRMNYYAVLGLLARNSQLKGDNDAAYKYATELIDEVKVNQAIRFTAANEISTPSIEAFRDIKYTSEMIFSLYIVNHYQTAGPYMGYADYTYNSNNVLLVDYNRMKNFVYGTAEDYRLKYWFPSAGTPLFLKYIAAQEVSGLGVGYYPEVCLLRLPEIYYIAAESKIGKDNQRALDLLNEVRAARGLKTPLTLTDYGSDDAVLDALISEERKEFLGEGKLFLLYKRLYKDIIIDNNSRITASNTIFVFPIPDEEYEFSPNIK</sequence>
<dbReference type="OrthoDB" id="5694214at2"/>